<evidence type="ECO:0000256" key="1">
    <source>
        <dbReference type="SAM" id="SignalP"/>
    </source>
</evidence>
<evidence type="ECO:0000313" key="2">
    <source>
        <dbReference type="EMBL" id="USJ25089.1"/>
    </source>
</evidence>
<organism evidence="2 3">
    <name type="scientific">Ensifer adhaerens</name>
    <name type="common">Sinorhizobium morelense</name>
    <dbReference type="NCBI Taxonomy" id="106592"/>
    <lineage>
        <taxon>Bacteria</taxon>
        <taxon>Pseudomonadati</taxon>
        <taxon>Pseudomonadota</taxon>
        <taxon>Alphaproteobacteria</taxon>
        <taxon>Hyphomicrobiales</taxon>
        <taxon>Rhizobiaceae</taxon>
        <taxon>Sinorhizobium/Ensifer group</taxon>
        <taxon>Ensifer</taxon>
    </lineage>
</organism>
<dbReference type="EMBL" id="CP098807">
    <property type="protein sequence ID" value="USJ25089.1"/>
    <property type="molecule type" value="Genomic_DNA"/>
</dbReference>
<feature type="chain" id="PRO_5040297050" evidence="1">
    <location>
        <begin position="20"/>
        <end position="117"/>
    </location>
</feature>
<protein>
    <submittedName>
        <fullName evidence="2">Uncharacterized protein</fullName>
    </submittedName>
</protein>
<sequence length="117" mass="12566">MTFALSILRLITLASISLGVVGSAAHQATTGWTYPPACCKARHVGGDCEAIPTPDVTRGGQGFSVRLRAGDHHLATRPHLFWIPYGDEIPSGDGQYHLCLHPTEDHVNCFFAPPDSS</sequence>
<evidence type="ECO:0000313" key="3">
    <source>
        <dbReference type="Proteomes" id="UP001055460"/>
    </source>
</evidence>
<feature type="signal peptide" evidence="1">
    <location>
        <begin position="1"/>
        <end position="19"/>
    </location>
</feature>
<keyword evidence="1" id="KW-0732">Signal</keyword>
<proteinExistence type="predicted"/>
<accession>A0A9Q9DB91</accession>
<reference evidence="2" key="1">
    <citation type="submission" date="2022-06" db="EMBL/GenBank/DDBJ databases">
        <title>Physiological and biochemical characterization and genomic elucidation of a strain of the genus Ensifer adhaerens M8 that combines arsenic oxidation and chromium reduction.</title>
        <authorList>
            <person name="Li X."/>
            <person name="Yu c."/>
        </authorList>
    </citation>
    <scope>NUCLEOTIDE SEQUENCE</scope>
    <source>
        <strain evidence="2">M8</strain>
    </source>
</reference>
<dbReference type="Proteomes" id="UP001055460">
    <property type="component" value="Chromosome"/>
</dbReference>
<gene>
    <name evidence="2" type="ORF">NE863_09035</name>
</gene>
<dbReference type="AlphaFoldDB" id="A0A9Q9DB91"/>
<dbReference type="RefSeq" id="WP_252160562.1">
    <property type="nucleotide sequence ID" value="NZ_CP098807.1"/>
</dbReference>
<name>A0A9Q9DB91_ENSAD</name>